<evidence type="ECO:0000313" key="7">
    <source>
        <dbReference type="EMBL" id="OQR89538.1"/>
    </source>
</evidence>
<sequence>SWETPLHIAARKKHCRITQLLLDYGANPNVFDRTGATLLQNAIVDGDFIMTCLLLKGGADCNLRDAKGQTSVHLAVYHGKHDLVKFMLLYYNGNVNVLDKISFGSSSLQLALSQNDTRMIKIILNHGDITPQTRLNGLQTAMEMNSVKFARYILANHCRLQNKARQTPMHLISFYNCNSTMIQMLQEMGIKLNSIDNFGNTAMIYAALRNQVKLFNYFLSTGAIMLSWCQIAQDKYHSILWPWMLQSSAQSLLTLAMEFNSLFHEKIKHSEMIVHLLLNGFPCGILLLLEYAFHLQQDHRKQAIELLYSWAIDQKHIYLIKCFNDLVAAHAFPRLIADWKHFYSKMHSPIVLTWGDSGFGRLGNKQYTGAVYTPTIISTLPMGKIAQVSCSGFGMHALTQSGSVWFWGSLNGVKKYDAVRIPVKEPIRTLSSGRTFGCALGDYAGAYMWHDEDRKNEIQVVKLPTPVQVHSLVAGWNHLVILYADQKMKSASVRQALTLERQQFFTLSSKEPIVQIAAGANFTVGVTKEGKVYLCREVGFVPSVIHQIENADGQPVKATYATACHRNLSLYDSQKQSVQCYQVTESLITPVNPFKGDFFQHHRVCKVTHGDWHGGVLTNDGQVWTWGNGSAALGTGPHTQSQRNENYFQQVTSGLEDFFVIDLAFSGWHSAALAEKKCFKVDKALQTSIPPFLTKVDIDVKSKNEHGTTQLMFAASSGDFTTCRKLIQTGTRIDAIDNDGSSALLIAVYHGQKDVVEVLLNAGADPLLERFTDQLTPMHVAVRLGALDIFKLLEQNTNTIPHGLVPIAAFHGHCDLLEYLLTHEIASADAQMALNYAAANGHLDIVKYLVSLEIPLNEVENNPLLIAAAHGHTAIVYYLLAAGANLDITNTNGDTIVHILAKHNRIELLHELWPLIQETQNLNGVLELLNHDEYSSLMCAIAYNHIGMIDALIYLGSSFPIVGWSWLHVAVHHGHLNLIQYLSTKYNLAIDPNDKSSKVQYCLLCVLMASREAKSPRRSSVQAPPQCKEPIEAIEAKFRRSLPQVLPMEPVLQPDISTQALRAMLSPRKTDGSRTPRQRSYRSTLSADKNSETQDMKHEFRRANTPPRLMIDPIAIEDALTRVKEAVDSDIFPAPGSSRIISVQEEVAIENTTINVDTNEPPKSTQSTPSKPKRVTAQPKSVRKFEPGPKPSNIKPTAPNTSKRVEWLPGQQVLAKRSEKKGYLAGTIQKSMGKGFYMIVFDDATIDSKVPECNIKEFELVRELDIPTPSNTNLATDFSSPLPAIDDSYRHRRLIGLAAFSESSSFAEEANGSTGSTAVDLNATLLEGLKAQMQRLAPAIKDEASKVEILPDSPLKSTLSVTPSFIYNSTADWDSTDGSLQNVFLLDVTVPPNRAKNLLALQERMDNLATKIKTLAKERVSNASTMSGTPVLVYGDPCYYGRVAMLHPSSQVDVIDGMNWHRQAALDTIQVLTPATDLRQQHKGLSKLVDLFAPGARVLVMVRRGQMMHATIRRRGVDMEFDIKIDRTSETMAGVRIHQLVCLQSPAAAPPVLLRQANQIKSGQAVYRLHEQVFVLDTDIPSTIYMAGVISGINSNHTVVIEYENGEMDGSVPLHLLKKYDAKKDRGRIRPPNCGPVGYISDDIVLAKHPVTKAVAKTRITSVHANTCDVCFHDGVVVRNMPRSRLNQGGLTIATAHAVNSVAAAERFKAHQYVLAFSNRFQRYCTGQIQTVNVTTTPLTYTVIFDYGEAIDKVPADVITEITNTNVLTPTKRITHNWSSVNGYMCEISFPCNNSSALHEVVCVPALTPKAPAAPGDLVLAQYRHTAKYYQAIVQTVSKTSASVVFASTETDDCVPFDHIFVIDPKYNRPVPFSANITDEEAQMIIIVPDVHHDIASIIDERILLRESISMQQIPVLPRRFSLSKILTGPMMASSMSSARRRSRDKVISPRRAPKLFLHGLFNKLRSFVGLPINGRCMHPSSVTPLPARSVLRRAPTAPTNRAERSPLRNRFEPEKALEDLAKTVVHSAHERNLKENELIQGPSTWDVVRKGPSIHPESLTKNSQDRKPSKRVLIRDVEKERKMLSMRDIYDGLHIRDPNSKYQPGAHVYARKSPNDTEFEPGHIQKIIRQKVYMIVYDDTTIVEEVNEADIDPNNTPQTDFEDDNRFEAHLHEVDSLESEQAIIARVVQSPTPALLQQFLDSSFPDKHSSSWRQSSHVSIPSSQQITSHEDSISLDIPMPKAVTLDMVKWQQERLRSYHDKLLELKTKLYDYGSTNTGNYTLVRGAWILVTTPPCYFGQLDSINAEENTCGNPPVRSTVGVNEISLIHVAQEIVGQYQELTKKVDFFYTGARTLMVESTTGSQLQAAVIIRRILPTECQVQLEKQKDKVLTVPIQHLVALPTEKEDAPQSVLEPLLKVVIGTLEFTIHEQVTVQGVEMGTSAHGVIAQICSLQSVVIEFENGEVDTGVPTSFLRKYVRHQDPSHYFGSMNLGSAFGFESSSEAFQIDDWVITNHPLSQLPEKCRVIGVTGHRYDVYFADGAVSKHVHIRKLRSANTGSIPEKPRCFSMNDYVLALNPRFRRFCTGQITFVHPGDPIYYTVVFDCGETLTHLPHTYVHLLQNTQVLTPRRRVTHNWKSVHGLDAVNESIRTYPCHGDLMLHKMLCTATSKREAAICKGDPVLARYCDSHKYFLGVITSVTTEGYQTASVQFASMQELDQISTKKVFSIKEPPPRRFELNLTKNEANPNGVDDVTAQRLMAMYVTTTSSRAIDNEIAPAPPRVTMTERNRHRSVPLLESQINHSESRHIRQGKHRNPSSILPKVYFDQRHSSLRCGNGSIKKENEVHERRRLSKKLSSNQVQRGLYVPGQAICVKSLHRPDGFGHIQECIGGNQYIVVLEDASILENIGEDDLARWDDEKVAEELYITDAEDGVEFREWWLPRIELFLNHYDTFKTASEHATEIEAIVPNYIQVPDMPDQIDFEEVKVHVKKLKEQMESRQLNSKTPRGEAVGAHVLVRGPPAYFGKIQNISNGGDFYDILDAHLAQHMQVPKKLVKFIDLDTQLHELCHQLQAQLESSQHLAYPVVSKMTQVENNGITFSIHSRVVLKETSTAGLIVAINSNNTVAIELETGFTDGSVKPQDLDKDTTDQVEEYITTSSISKTFNLTSADSNRALPCDSDSSRLPTIYSVRFYLINFCHQSYSHAENQMPNPRWEEYCTAMISDITAQNIATVVFDYGEIYKEIPMGKFVDICNTSVVCDLNGTRLNSTWSYSHGWEGITDTSSACKGEVFLHQMICVAAETQAKQLQYHVGDIVLARYWGTPMYHRGIVVKIDVDFSIHIMFESGHIQRNVPLDHIMPTAKEQVKVMEKALEPSKLPLHIKPLK</sequence>
<evidence type="ECO:0000256" key="1">
    <source>
        <dbReference type="ARBA" id="ARBA00022737"/>
    </source>
</evidence>
<dbReference type="OrthoDB" id="78959at2759"/>
<feature type="region of interest" description="Disordered" evidence="5">
    <location>
        <begin position="1065"/>
        <end position="1099"/>
    </location>
</feature>
<dbReference type="PROSITE" id="PS50297">
    <property type="entry name" value="ANK_REP_REGION"/>
    <property type="match status" value="5"/>
</dbReference>
<feature type="repeat" description="ANK" evidence="3">
    <location>
        <begin position="67"/>
        <end position="100"/>
    </location>
</feature>
<dbReference type="Gene3D" id="2.130.10.30">
    <property type="entry name" value="Regulator of chromosome condensation 1/beta-lactamase-inhibitor protein II"/>
    <property type="match status" value="2"/>
</dbReference>
<feature type="region of interest" description="Disordered" evidence="5">
    <location>
        <begin position="2050"/>
        <end position="2070"/>
    </location>
</feature>
<feature type="compositionally biased region" description="Low complexity" evidence="5">
    <location>
        <begin position="1161"/>
        <end position="1170"/>
    </location>
</feature>
<keyword evidence="1" id="KW-0677">Repeat</keyword>
<dbReference type="SMART" id="SM00248">
    <property type="entry name" value="ANK"/>
    <property type="match status" value="14"/>
</dbReference>
<dbReference type="STRING" id="74557.A0A1V9YUY6"/>
<dbReference type="Proteomes" id="UP000243217">
    <property type="component" value="Unassembled WGS sequence"/>
</dbReference>
<feature type="domain" description="Tudor" evidence="6">
    <location>
        <begin position="2673"/>
        <end position="2733"/>
    </location>
</feature>
<feature type="compositionally biased region" description="Basic and acidic residues" evidence="5">
    <location>
        <begin position="1089"/>
        <end position="1099"/>
    </location>
</feature>
<evidence type="ECO:0000313" key="8">
    <source>
        <dbReference type="Proteomes" id="UP000243217"/>
    </source>
</evidence>
<evidence type="ECO:0000256" key="4">
    <source>
        <dbReference type="PROSITE-ProRule" id="PRU00235"/>
    </source>
</evidence>
<feature type="repeat" description="ANK" evidence="3">
    <location>
        <begin position="34"/>
        <end position="66"/>
    </location>
</feature>
<feature type="domain" description="Tudor" evidence="6">
    <location>
        <begin position="1205"/>
        <end position="1263"/>
    </location>
</feature>
<dbReference type="InterPro" id="IPR002110">
    <property type="entry name" value="Ankyrin_rpt"/>
</dbReference>
<dbReference type="PANTHER" id="PTHR24198:SF165">
    <property type="entry name" value="ANKYRIN REPEAT-CONTAINING PROTEIN-RELATED"/>
    <property type="match status" value="1"/>
</dbReference>
<dbReference type="SUPFAM" id="SSF50985">
    <property type="entry name" value="RCC1/BLIP-II"/>
    <property type="match status" value="1"/>
</dbReference>
<feature type="domain" description="Tudor" evidence="6">
    <location>
        <begin position="2503"/>
        <end position="2560"/>
    </location>
</feature>
<keyword evidence="2 3" id="KW-0040">ANK repeat</keyword>
<comment type="caution">
    <text evidence="7">The sequence shown here is derived from an EMBL/GenBank/DDBJ whole genome shotgun (WGS) entry which is preliminary data.</text>
</comment>
<dbReference type="CDD" id="cd04508">
    <property type="entry name" value="Tudor_SF"/>
    <property type="match status" value="2"/>
</dbReference>
<dbReference type="PROSITE" id="PS50012">
    <property type="entry name" value="RCC1_3"/>
    <property type="match status" value="2"/>
</dbReference>
<gene>
    <name evidence="7" type="ORF">THRCLA_22674</name>
</gene>
<proteinExistence type="predicted"/>
<dbReference type="SMART" id="SM00333">
    <property type="entry name" value="TUDOR"/>
    <property type="match status" value="6"/>
</dbReference>
<evidence type="ECO:0000256" key="2">
    <source>
        <dbReference type="ARBA" id="ARBA00023043"/>
    </source>
</evidence>
<dbReference type="PANTHER" id="PTHR24198">
    <property type="entry name" value="ANKYRIN REPEAT AND PROTEIN KINASE DOMAIN-CONTAINING PROTEIN"/>
    <property type="match status" value="1"/>
</dbReference>
<dbReference type="InterPro" id="IPR002999">
    <property type="entry name" value="Tudor"/>
</dbReference>
<feature type="repeat" description="RCC1" evidence="4">
    <location>
        <begin position="349"/>
        <end position="401"/>
    </location>
</feature>
<dbReference type="PROSITE" id="PS50088">
    <property type="entry name" value="ANK_REPEAT"/>
    <property type="match status" value="7"/>
</dbReference>
<feature type="repeat" description="RCC1" evidence="4">
    <location>
        <begin position="621"/>
        <end position="676"/>
    </location>
</feature>
<dbReference type="Gene3D" id="2.30.30.140">
    <property type="match status" value="2"/>
</dbReference>
<feature type="domain" description="Tudor" evidence="6">
    <location>
        <begin position="2101"/>
        <end position="2160"/>
    </location>
</feature>
<dbReference type="InterPro" id="IPR009091">
    <property type="entry name" value="RCC1/BLIP-II"/>
</dbReference>
<dbReference type="Gene3D" id="1.25.40.20">
    <property type="entry name" value="Ankyrin repeat-containing domain"/>
    <property type="match status" value="3"/>
</dbReference>
<feature type="domain" description="Tudor" evidence="6">
    <location>
        <begin position="1811"/>
        <end position="1868"/>
    </location>
</feature>
<name>A0A1V9YUY6_9STRA</name>
<feature type="domain" description="Tudor" evidence="6">
    <location>
        <begin position="3307"/>
        <end position="3365"/>
    </location>
</feature>
<reference evidence="7 8" key="1">
    <citation type="journal article" date="2014" name="Genome Biol. Evol.">
        <title>The secreted proteins of Achlya hypogyna and Thraustotheca clavata identify the ancestral oomycete secretome and reveal gene acquisitions by horizontal gene transfer.</title>
        <authorList>
            <person name="Misner I."/>
            <person name="Blouin N."/>
            <person name="Leonard G."/>
            <person name="Richards T.A."/>
            <person name="Lane C.E."/>
        </authorList>
    </citation>
    <scope>NUCLEOTIDE SEQUENCE [LARGE SCALE GENOMIC DNA]</scope>
    <source>
        <strain evidence="7 8">ATCC 34112</strain>
    </source>
</reference>
<dbReference type="SUPFAM" id="SSF48403">
    <property type="entry name" value="Ankyrin repeat"/>
    <property type="match status" value="3"/>
</dbReference>
<organism evidence="7 8">
    <name type="scientific">Thraustotheca clavata</name>
    <dbReference type="NCBI Taxonomy" id="74557"/>
    <lineage>
        <taxon>Eukaryota</taxon>
        <taxon>Sar</taxon>
        <taxon>Stramenopiles</taxon>
        <taxon>Oomycota</taxon>
        <taxon>Saprolegniomycetes</taxon>
        <taxon>Saprolegniales</taxon>
        <taxon>Achlyaceae</taxon>
        <taxon>Thraustotheca</taxon>
    </lineage>
</organism>
<evidence type="ECO:0000256" key="3">
    <source>
        <dbReference type="PROSITE-ProRule" id="PRU00023"/>
    </source>
</evidence>
<keyword evidence="8" id="KW-1185">Reference proteome</keyword>
<dbReference type="EMBL" id="JNBS01002720">
    <property type="protein sequence ID" value="OQR89538.1"/>
    <property type="molecule type" value="Genomic_DNA"/>
</dbReference>
<dbReference type="InterPro" id="IPR036770">
    <property type="entry name" value="Ankyrin_rpt-contain_sf"/>
</dbReference>
<evidence type="ECO:0000256" key="5">
    <source>
        <dbReference type="SAM" id="MobiDB-lite"/>
    </source>
</evidence>
<feature type="repeat" description="ANK" evidence="3">
    <location>
        <begin position="859"/>
        <end position="891"/>
    </location>
</feature>
<feature type="region of interest" description="Disordered" evidence="5">
    <location>
        <begin position="1152"/>
        <end position="1202"/>
    </location>
</feature>
<feature type="repeat" description="ANK" evidence="3">
    <location>
        <begin position="706"/>
        <end position="738"/>
    </location>
</feature>
<feature type="non-terminal residue" evidence="7">
    <location>
        <position position="1"/>
    </location>
</feature>
<evidence type="ECO:0000259" key="6">
    <source>
        <dbReference type="SMART" id="SM00333"/>
    </source>
</evidence>
<accession>A0A1V9YUY6</accession>
<dbReference type="InterPro" id="IPR000408">
    <property type="entry name" value="Reg_chr_condens"/>
</dbReference>
<feature type="repeat" description="ANK" evidence="3">
    <location>
        <begin position="829"/>
        <end position="861"/>
    </location>
</feature>
<feature type="repeat" description="ANK" evidence="3">
    <location>
        <begin position="739"/>
        <end position="765"/>
    </location>
</feature>
<feature type="repeat" description="ANK" evidence="3">
    <location>
        <begin position="1"/>
        <end position="33"/>
    </location>
</feature>
<dbReference type="Pfam" id="PF12796">
    <property type="entry name" value="Ank_2"/>
    <property type="match status" value="4"/>
</dbReference>
<protein>
    <recommendedName>
        <fullName evidence="6">Tudor domain-containing protein</fullName>
    </recommendedName>
</protein>